<dbReference type="AlphaFoldDB" id="A0A5P2CQ78"/>
<proteinExistence type="predicted"/>
<sequence>MVRMTMIDGLSSRAMDEISRLERTRNYLEPGDVGGAVRLWKAYVRRPERELWHDHEFDNVHWYCCGDPFEARALLDVLMQALSPRSSRELRRVVARSDAVWER</sequence>
<dbReference type="EMBL" id="CP029191">
    <property type="protein sequence ID" value="QES45056.1"/>
    <property type="molecule type" value="Genomic_DNA"/>
</dbReference>
<gene>
    <name evidence="1" type="ORF">DEJ49_32295</name>
</gene>
<evidence type="ECO:0000313" key="1">
    <source>
        <dbReference type="EMBL" id="QES45056.1"/>
    </source>
</evidence>
<protein>
    <submittedName>
        <fullName evidence="1">Uncharacterized protein</fullName>
    </submittedName>
</protein>
<dbReference type="SUPFAM" id="SSF52343">
    <property type="entry name" value="Ferredoxin reductase-like, C-terminal NADP-linked domain"/>
    <property type="match status" value="1"/>
</dbReference>
<dbReference type="Proteomes" id="UP000324015">
    <property type="component" value="Chromosome"/>
</dbReference>
<evidence type="ECO:0000313" key="2">
    <source>
        <dbReference type="Proteomes" id="UP000324015"/>
    </source>
</evidence>
<dbReference type="InterPro" id="IPR039261">
    <property type="entry name" value="FNR_nucleotide-bd"/>
</dbReference>
<accession>A0A5P2CQ78</accession>
<name>A0A5P2CQ78_STRVZ</name>
<organism evidence="1 2">
    <name type="scientific">Streptomyces venezuelae</name>
    <dbReference type="NCBI Taxonomy" id="54571"/>
    <lineage>
        <taxon>Bacteria</taxon>
        <taxon>Bacillati</taxon>
        <taxon>Actinomycetota</taxon>
        <taxon>Actinomycetes</taxon>
        <taxon>Kitasatosporales</taxon>
        <taxon>Streptomycetaceae</taxon>
        <taxon>Streptomyces</taxon>
    </lineage>
</organism>
<reference evidence="1 2" key="1">
    <citation type="submission" date="2018-05" db="EMBL/GenBank/DDBJ databases">
        <title>Streptomyces venezuelae.</title>
        <authorList>
            <person name="Kim W."/>
            <person name="Lee N."/>
            <person name="Cho B.-K."/>
        </authorList>
    </citation>
    <scope>NUCLEOTIDE SEQUENCE [LARGE SCALE GENOMIC DNA]</scope>
    <source>
        <strain evidence="1 2">ATCC 14585</strain>
    </source>
</reference>